<name>A0A1H2U6A1_9FIRM</name>
<evidence type="ECO:0000313" key="2">
    <source>
        <dbReference type="EMBL" id="SDW51398.1"/>
    </source>
</evidence>
<dbReference type="AlphaFoldDB" id="A0A1H2U6A1"/>
<protein>
    <recommendedName>
        <fullName evidence="4">DUF5105 domain-containing protein</fullName>
    </recommendedName>
</protein>
<feature type="signal peptide" evidence="1">
    <location>
        <begin position="1"/>
        <end position="18"/>
    </location>
</feature>
<proteinExistence type="predicted"/>
<dbReference type="eggNOG" id="ENOG50331P5">
    <property type="taxonomic scope" value="Bacteria"/>
</dbReference>
<keyword evidence="1" id="KW-0732">Signal</keyword>
<gene>
    <name evidence="2" type="ORF">SAMN04487759_11839</name>
</gene>
<reference evidence="2 3" key="1">
    <citation type="submission" date="2016-10" db="EMBL/GenBank/DDBJ databases">
        <authorList>
            <person name="de Groot N.N."/>
        </authorList>
    </citation>
    <scope>NUCLEOTIDE SEQUENCE [LARGE SCALE GENOMIC DNA]</scope>
    <source>
        <strain evidence="2 3">S3b</strain>
    </source>
</reference>
<sequence length="215" mass="23851">MKRLFSILLVFAMLFSIAGCKGSDKEAVSKAANEFLTACKNGEFDQASKLTDSSVSSKLQLDNVDSSITSALGSYSNRGGEKFKKGLDEFVKKVKKAYVQSYTIKDDYDNDKKSLSAEVKILDQSAISSVSSTLRTKVAELSRKYVQSHLAELQKIYASEGNEAMQNATLEGMADQLFELLDKEYLAKIPTKTQTWKMTFTDSDKTWKLTDVVIA</sequence>
<dbReference type="EMBL" id="FNNF01000018">
    <property type="protein sequence ID" value="SDW51398.1"/>
    <property type="molecule type" value="Genomic_DNA"/>
</dbReference>
<dbReference type="Proteomes" id="UP000182429">
    <property type="component" value="Unassembled WGS sequence"/>
</dbReference>
<evidence type="ECO:0000256" key="1">
    <source>
        <dbReference type="SAM" id="SignalP"/>
    </source>
</evidence>
<feature type="chain" id="PRO_5038850528" description="DUF5105 domain-containing protein" evidence="1">
    <location>
        <begin position="19"/>
        <end position="215"/>
    </location>
</feature>
<dbReference type="RefSeq" id="WP_074686478.1">
    <property type="nucleotide sequence ID" value="NZ_FNNF01000018.1"/>
</dbReference>
<evidence type="ECO:0000313" key="3">
    <source>
        <dbReference type="Proteomes" id="UP000182429"/>
    </source>
</evidence>
<evidence type="ECO:0008006" key="4">
    <source>
        <dbReference type="Google" id="ProtNLM"/>
    </source>
</evidence>
<accession>A0A1H2U6A1</accession>
<dbReference type="PROSITE" id="PS51257">
    <property type="entry name" value="PROKAR_LIPOPROTEIN"/>
    <property type="match status" value="1"/>
</dbReference>
<organism evidence="2 3">
    <name type="scientific">Kandleria vitulina</name>
    <dbReference type="NCBI Taxonomy" id="1630"/>
    <lineage>
        <taxon>Bacteria</taxon>
        <taxon>Bacillati</taxon>
        <taxon>Bacillota</taxon>
        <taxon>Erysipelotrichia</taxon>
        <taxon>Erysipelotrichales</taxon>
        <taxon>Coprobacillaceae</taxon>
        <taxon>Kandleria</taxon>
    </lineage>
</organism>